<accession>A0A2W4QF06</accession>
<dbReference type="GO" id="GO:0019867">
    <property type="term" value="C:outer membrane"/>
    <property type="evidence" value="ECO:0007669"/>
    <property type="project" value="InterPro"/>
</dbReference>
<feature type="domain" description="Bacterial surface antigen (D15)" evidence="5">
    <location>
        <begin position="308"/>
        <end position="608"/>
    </location>
</feature>
<reference evidence="7 8" key="1">
    <citation type="journal article" date="2018" name="Aquat. Microb. Ecol.">
        <title>Gammaproteobacterial methanotrophs dominate.</title>
        <authorList>
            <person name="Rissanen A.J."/>
            <person name="Saarenheimo J."/>
            <person name="Tiirola M."/>
            <person name="Peura S."/>
            <person name="Aalto S.L."/>
            <person name="Karvinen A."/>
            <person name="Nykanen H."/>
        </authorList>
    </citation>
    <scope>NUCLEOTIDE SEQUENCE [LARGE SCALE GENOMIC DNA]</scope>
    <source>
        <strain evidence="7">AMbin10</strain>
    </source>
</reference>
<evidence type="ECO:0000256" key="3">
    <source>
        <dbReference type="ARBA" id="ARBA00023136"/>
    </source>
</evidence>
<dbReference type="InterPro" id="IPR000184">
    <property type="entry name" value="Bac_surfAg_D15"/>
</dbReference>
<dbReference type="Pfam" id="PF01103">
    <property type="entry name" value="Omp85"/>
    <property type="match status" value="1"/>
</dbReference>
<organism evidence="7 8">
    <name type="scientific">Candidatus Methylumidiphilus alinenensis</name>
    <dbReference type="NCBI Taxonomy" id="2202197"/>
    <lineage>
        <taxon>Bacteria</taxon>
        <taxon>Pseudomonadati</taxon>
        <taxon>Pseudomonadota</taxon>
        <taxon>Gammaproteobacteria</taxon>
        <taxon>Methylococcales</taxon>
        <taxon>Candidatus Methylumidiphilus</taxon>
    </lineage>
</organism>
<feature type="signal peptide" evidence="4">
    <location>
        <begin position="1"/>
        <end position="22"/>
    </location>
</feature>
<evidence type="ECO:0000256" key="4">
    <source>
        <dbReference type="SAM" id="SignalP"/>
    </source>
</evidence>
<dbReference type="InterPro" id="IPR010827">
    <property type="entry name" value="BamA/TamA_POTRA"/>
</dbReference>
<evidence type="ECO:0000256" key="2">
    <source>
        <dbReference type="ARBA" id="ARBA00022452"/>
    </source>
</evidence>
<keyword evidence="4" id="KW-0732">Signal</keyword>
<dbReference type="PANTHER" id="PTHR12815">
    <property type="entry name" value="SORTING AND ASSEMBLY MACHINERY SAMM50 PROTEIN FAMILY MEMBER"/>
    <property type="match status" value="1"/>
</dbReference>
<keyword evidence="2" id="KW-0812">Transmembrane</keyword>
<evidence type="ECO:0000313" key="7">
    <source>
        <dbReference type="EMBL" id="PZN70643.1"/>
    </source>
</evidence>
<evidence type="ECO:0000259" key="5">
    <source>
        <dbReference type="Pfam" id="PF01103"/>
    </source>
</evidence>
<gene>
    <name evidence="7" type="ORF">DM484_28085</name>
</gene>
<dbReference type="EMBL" id="QJPH01000546">
    <property type="protein sequence ID" value="PZN70643.1"/>
    <property type="molecule type" value="Genomic_DNA"/>
</dbReference>
<dbReference type="Pfam" id="PF07244">
    <property type="entry name" value="POTRA"/>
    <property type="match status" value="2"/>
</dbReference>
<comment type="caution">
    <text evidence="7">The sequence shown here is derived from an EMBL/GenBank/DDBJ whole genome shotgun (WGS) entry which is preliminary data.</text>
</comment>
<dbReference type="AlphaFoldDB" id="A0A2W4QF06"/>
<proteinExistence type="predicted"/>
<dbReference type="Proteomes" id="UP000249396">
    <property type="component" value="Unassembled WGS sequence"/>
</dbReference>
<evidence type="ECO:0000259" key="6">
    <source>
        <dbReference type="Pfam" id="PF07244"/>
    </source>
</evidence>
<evidence type="ECO:0000256" key="1">
    <source>
        <dbReference type="ARBA" id="ARBA00004370"/>
    </source>
</evidence>
<name>A0A2W4QF06_9GAMM</name>
<dbReference type="Gene3D" id="2.40.160.50">
    <property type="entry name" value="membrane protein fhac: a member of the omp85/tpsb transporter family"/>
    <property type="match status" value="1"/>
</dbReference>
<keyword evidence="2" id="KW-1134">Transmembrane beta strand</keyword>
<feature type="domain" description="POTRA" evidence="6">
    <location>
        <begin position="143"/>
        <end position="204"/>
    </location>
</feature>
<comment type="subcellular location">
    <subcellularLocation>
        <location evidence="1">Membrane</location>
    </subcellularLocation>
</comment>
<dbReference type="Gene3D" id="3.10.20.310">
    <property type="entry name" value="membrane protein fhac"/>
    <property type="match status" value="1"/>
</dbReference>
<keyword evidence="3" id="KW-0472">Membrane</keyword>
<evidence type="ECO:0000313" key="8">
    <source>
        <dbReference type="Proteomes" id="UP000249396"/>
    </source>
</evidence>
<feature type="chain" id="PRO_5015898739" evidence="4">
    <location>
        <begin position="23"/>
        <end position="608"/>
    </location>
</feature>
<feature type="domain" description="POTRA" evidence="6">
    <location>
        <begin position="208"/>
        <end position="281"/>
    </location>
</feature>
<dbReference type="InterPro" id="IPR039910">
    <property type="entry name" value="D15-like"/>
</dbReference>
<dbReference type="PANTHER" id="PTHR12815:SF42">
    <property type="entry name" value="BACTERIAL SURFACE ANTIGEN (D15) DOMAIN-CONTAINING PROTEIN"/>
    <property type="match status" value="1"/>
</dbReference>
<protein>
    <submittedName>
        <fullName evidence="7">Outer membrane protein assembly factor</fullName>
    </submittedName>
</protein>
<sequence>MLRPLPALFAAVLAVTGPVSHAADPQPYTVTFNDTGNAALNQALKDSSTLISLKQSAPVGPFALVARAQKDIERFSVTLDSFGFYKAKVHVRIAGKALDDPSLYGFLARAPTNPSVPVVVATELGPLFHLRKVEIKGSMPYRAATSLGLKPGAPALAADVLAARERLLDALRNDGYALAKVAEPVVILVPDANALDVSYQVTTGPVATLGEISLHGLVAVNESFVRGRLRIFYGDPFNPKAIEKARQDLASIGVFSSVRVHTAEHLDSQGRLPLTFEFTERPKRVANIGAAYSTDLGGSLSSTWQHRNLLGNAEQLNLMVGVTQIGGNSTTGIGYKATSGFVKPDFLQTGQSLLINLGAIKQSLIAYDQKAIMGDVSLNRKFPDHWNGSIGVAGEESEITQEGQTNHYTLLSLPMTLKYDSTNSLLDPTEGVRASASLTPIQPLTGPHTSTFLVMQVSGSGYLDVGEPGRSVLALRGMVGDVQGASQFELPPDKRFYAGGSATVRGYKYQSIGPQFPNQNPQGGTSMSAGTVEFRQRILEDYGAAVFADIGQVNADGLPFGGIWRMGLGVGARYYTSFGPIRLDLALPVNKQAGSGSFEVYIGLGQAF</sequence>